<keyword evidence="1" id="KW-0539">Nucleus</keyword>
<comment type="cofactor">
    <cofactor evidence="1">
        <name>[4Fe-4S] cluster</name>
        <dbReference type="ChEBI" id="CHEBI:49883"/>
    </cofactor>
</comment>
<dbReference type="InterPro" id="IPR029703">
    <property type="entry name" value="POL2"/>
</dbReference>
<dbReference type="GO" id="GO:0051539">
    <property type="term" value="F:4 iron, 4 sulfur cluster binding"/>
    <property type="evidence" value="ECO:0007669"/>
    <property type="project" value="UniProtKB-KW"/>
</dbReference>
<keyword evidence="1" id="KW-0808">Transferase</keyword>
<evidence type="ECO:0000259" key="3">
    <source>
        <dbReference type="SMART" id="SM01159"/>
    </source>
</evidence>
<feature type="region of interest" description="Disordered" evidence="2">
    <location>
        <begin position="825"/>
        <end position="873"/>
    </location>
</feature>
<dbReference type="GO" id="GO:0006297">
    <property type="term" value="P:nucleotide-excision repair, DNA gap filling"/>
    <property type="evidence" value="ECO:0007669"/>
    <property type="project" value="TreeGrafter"/>
</dbReference>
<sequence length="1337" mass="152513">MEAVCKFLMRGYSFEIARFYLGIYQSKVPLEFNAVIQIGCVCKVDKTAKKRNAQDGWTLSELHMKTTTECSYLEQSISFFYVYHSTSEGRAIYVIYMPALGTVSVVVVNPYQNKDITPSFLERQFREACQALSNEALPPRNSIVFKVDYVGHVKDAEKILQGTISELRDKHHGPTLAVIECPNAHLMKSGVSVLDDFPCVSIPSNARDSQYQVLGWQQAAAKIGMQRSAASSQWLNERISLSRYAHVPLGNFELDWLIFTADVFFSRALRDQQQVLWISDDGVPDLGGHREESTCFADEVQQPVLTYPGAYRKVSVELKIHHLAVDALLKSNQINEMEGGVLLGFEQDMNSSTTLYDDQSGFDEATSSASGLRVLKQLIQRCLADAVTSGNVFADAILQHLYRWLCSPQSKLHDPALHRILHKVMQKVFALLLAELRKLGATIIFANFSKVIIDTGKFELSAAKAYCDSLLKTLQNRELFEWLELEPLQFWHSLLFMDQYNYGGIPARPDDSSHNDLHHHSPTEEPKVDIVSSWNIAEYLPKKIQDHFVLIVSEFMFIPWDYAQKQAATREAVRDGNSCTPSITVVAAENFESHMVEYIKGQIGTHFTDKLLGIVRDTVLHMKGINKSENVQQNSLGIQQPAGINHIGDPALEFIKHVCAVLALDQHVQHEVLVMRKNLLKYVRVREFAPEAEFHDPCPSFILPNVICSYCNDCRDLDLCRDSAVLAEDWRCAVPQCGQPYDREVMENALLQIVRQRERLYHLQDLKNANFLECRHSSEVSTPPGVLDMKPPHLFLLLLSVEVKRSTVTENQRDMESRATRVKEFEMTENASTLRRKGTSLLNGESSSQMRGEEGVHESKASPTWSSLSGDENRVSVPTEILRYDEDLEGQSRPASLTIEEYHVPSPSESPFHEESQHDFSRFADPHSVDLIHRRLEERRGINRQGGGRSSSTCIFPFPHCFDKINPSTYQPELVSIGPYHRGKDHVLEFEERKWFFLGRLLSRSTTDLSEYLGALKLNERSTRDCYSETVPMTSHDFVEMMLLDSCFVLELLRNLNHSEDMIDEDDPIFTRPWLIPILIRDLLKCENQLPYFLLNLVFNLSGGNGDIKQNPDPLPILALKSFDLVFPRRAEILNKFISWHGKHLLDLFHSSLLPTDQVTISIDLEEYHPSDQSIQCVTQLRPSGIKFRPRKCDSFLDINFRNRVLQIPSVTINDFTSTVLVNCVALEHYDEKKSKYFTDYVSFMNCLIDQPRDVTFLCSEGIITRFSQDDQYVADLFNTLGKNVAFNIRECYLSKLFREVESYYSSNWATMRRTYFSSPWSFISVLSAAVLLALTM</sequence>
<dbReference type="SMART" id="SM01159">
    <property type="entry name" value="DUF1744"/>
    <property type="match status" value="1"/>
</dbReference>
<keyword evidence="5" id="KW-1185">Reference proteome</keyword>
<reference evidence="4 5" key="1">
    <citation type="journal article" date="2023" name="Int. J. Mol. Sci.">
        <title>De Novo Assembly and Annotation of 11 Diverse Shrub Willow (Salix) Genomes Reveals Novel Gene Organization in Sex-Linked Regions.</title>
        <authorList>
            <person name="Hyden B."/>
            <person name="Feng K."/>
            <person name="Yates T.B."/>
            <person name="Jawdy S."/>
            <person name="Cereghino C."/>
            <person name="Smart L.B."/>
            <person name="Muchero W."/>
        </authorList>
    </citation>
    <scope>NUCLEOTIDE SEQUENCE [LARGE SCALE GENOMIC DNA]</scope>
    <source>
        <tissue evidence="4">Shoot tip</tissue>
    </source>
</reference>
<gene>
    <name evidence="4" type="ORF">OIU84_015067</name>
</gene>
<dbReference type="PANTHER" id="PTHR10670:SF0">
    <property type="entry name" value="DNA POLYMERASE EPSILON CATALYTIC SUBUNIT A"/>
    <property type="match status" value="1"/>
</dbReference>
<dbReference type="GO" id="GO:0006287">
    <property type="term" value="P:base-excision repair, gap-filling"/>
    <property type="evidence" value="ECO:0007669"/>
    <property type="project" value="TreeGrafter"/>
</dbReference>
<dbReference type="GO" id="GO:0008270">
    <property type="term" value="F:zinc ion binding"/>
    <property type="evidence" value="ECO:0007669"/>
    <property type="project" value="UniProtKB-KW"/>
</dbReference>
<dbReference type="GO" id="GO:0006272">
    <property type="term" value="P:leading strand elongation"/>
    <property type="evidence" value="ECO:0007669"/>
    <property type="project" value="TreeGrafter"/>
</dbReference>
<evidence type="ECO:0000256" key="2">
    <source>
        <dbReference type="SAM" id="MobiDB-lite"/>
    </source>
</evidence>
<keyword evidence="1" id="KW-0862">Zinc</keyword>
<keyword evidence="1" id="KW-0411">Iron-sulfur</keyword>
<dbReference type="EC" id="2.7.7.7" evidence="1"/>
<evidence type="ECO:0000313" key="4">
    <source>
        <dbReference type="EMBL" id="KAJ6403074.1"/>
    </source>
</evidence>
<feature type="domain" description="DNA polymerase epsilon catalytic subunit A C-terminal" evidence="3">
    <location>
        <begin position="120"/>
        <end position="505"/>
    </location>
</feature>
<dbReference type="GO" id="GO:0003677">
    <property type="term" value="F:DNA binding"/>
    <property type="evidence" value="ECO:0007669"/>
    <property type="project" value="UniProtKB-KW"/>
</dbReference>
<dbReference type="EMBL" id="JAPFFJ010000018">
    <property type="protein sequence ID" value="KAJ6403074.1"/>
    <property type="molecule type" value="Genomic_DNA"/>
</dbReference>
<dbReference type="PANTHER" id="PTHR10670">
    <property type="entry name" value="DNA POLYMERASE EPSILON CATALYTIC SUBUNIT A"/>
    <property type="match status" value="1"/>
</dbReference>
<feature type="non-terminal residue" evidence="4">
    <location>
        <position position="1"/>
    </location>
</feature>
<dbReference type="InterPro" id="IPR013697">
    <property type="entry name" value="DNA_pol_e_suA_C"/>
</dbReference>
<comment type="catalytic activity">
    <reaction evidence="1">
        <text>DNA(n) + a 2'-deoxyribonucleoside 5'-triphosphate = DNA(n+1) + diphosphate</text>
        <dbReference type="Rhea" id="RHEA:22508"/>
        <dbReference type="Rhea" id="RHEA-COMP:17339"/>
        <dbReference type="Rhea" id="RHEA-COMP:17340"/>
        <dbReference type="ChEBI" id="CHEBI:33019"/>
        <dbReference type="ChEBI" id="CHEBI:61560"/>
        <dbReference type="ChEBI" id="CHEBI:173112"/>
        <dbReference type="EC" id="2.7.7.7"/>
    </reaction>
</comment>
<name>A0AAD6JDL7_9ROSI</name>
<keyword evidence="1" id="KW-0408">Iron</keyword>
<feature type="compositionally biased region" description="Polar residues" evidence="2">
    <location>
        <begin position="861"/>
        <end position="870"/>
    </location>
</feature>
<evidence type="ECO:0000313" key="5">
    <source>
        <dbReference type="Proteomes" id="UP001162972"/>
    </source>
</evidence>
<keyword evidence="1" id="KW-0548">Nucleotidyltransferase</keyword>
<keyword evidence="1" id="KW-0004">4Fe-4S</keyword>
<keyword evidence="1" id="KW-0863">Zinc-finger</keyword>
<dbReference type="GO" id="GO:0008310">
    <property type="term" value="F:single-stranded DNA 3'-5' DNA exonuclease activity"/>
    <property type="evidence" value="ECO:0007669"/>
    <property type="project" value="TreeGrafter"/>
</dbReference>
<dbReference type="Pfam" id="PF23250">
    <property type="entry name" value="zf_DPOE_2"/>
    <property type="match status" value="1"/>
</dbReference>
<keyword evidence="1" id="KW-0235">DNA replication</keyword>
<keyword evidence="1" id="KW-0479">Metal-binding</keyword>
<dbReference type="Proteomes" id="UP001162972">
    <property type="component" value="Chromosome 4"/>
</dbReference>
<protein>
    <recommendedName>
        <fullName evidence="1">DNA polymerase epsilon catalytic subunit</fullName>
        <ecNumber evidence="1">2.7.7.7</ecNumber>
    </recommendedName>
</protein>
<dbReference type="GO" id="GO:0008622">
    <property type="term" value="C:epsilon DNA polymerase complex"/>
    <property type="evidence" value="ECO:0007669"/>
    <property type="project" value="InterPro"/>
</dbReference>
<dbReference type="Pfam" id="PF08490">
    <property type="entry name" value="DUF1744"/>
    <property type="match status" value="1"/>
</dbReference>
<dbReference type="GO" id="GO:0045004">
    <property type="term" value="P:DNA replication proofreading"/>
    <property type="evidence" value="ECO:0007669"/>
    <property type="project" value="TreeGrafter"/>
</dbReference>
<comment type="function">
    <text evidence="1">DNA polymerase II participates in chromosomal DNA replication.</text>
</comment>
<comment type="similarity">
    <text evidence="1">Belongs to the DNA polymerase type-B family.</text>
</comment>
<keyword evidence="1" id="KW-0238">DNA-binding</keyword>
<keyword evidence="1" id="KW-0239">DNA-directed DNA polymerase</keyword>
<organism evidence="4 5">
    <name type="scientific">Salix udensis</name>
    <dbReference type="NCBI Taxonomy" id="889485"/>
    <lineage>
        <taxon>Eukaryota</taxon>
        <taxon>Viridiplantae</taxon>
        <taxon>Streptophyta</taxon>
        <taxon>Embryophyta</taxon>
        <taxon>Tracheophyta</taxon>
        <taxon>Spermatophyta</taxon>
        <taxon>Magnoliopsida</taxon>
        <taxon>eudicotyledons</taxon>
        <taxon>Gunneridae</taxon>
        <taxon>Pentapetalae</taxon>
        <taxon>rosids</taxon>
        <taxon>fabids</taxon>
        <taxon>Malpighiales</taxon>
        <taxon>Salicaceae</taxon>
        <taxon>Saliceae</taxon>
        <taxon>Salix</taxon>
    </lineage>
</organism>
<evidence type="ECO:0000256" key="1">
    <source>
        <dbReference type="RuleBase" id="RU365029"/>
    </source>
</evidence>
<dbReference type="Pfam" id="PF03140">
    <property type="entry name" value="DUF247"/>
    <property type="match status" value="1"/>
</dbReference>
<feature type="compositionally biased region" description="Polar residues" evidence="2">
    <location>
        <begin position="840"/>
        <end position="850"/>
    </location>
</feature>
<comment type="caution">
    <text evidence="4">The sequence shown here is derived from an EMBL/GenBank/DDBJ whole genome shotgun (WGS) entry which is preliminary data.</text>
</comment>
<comment type="subcellular location">
    <subcellularLocation>
        <location evidence="1">Nucleus</location>
    </subcellularLocation>
</comment>
<feature type="compositionally biased region" description="Basic and acidic residues" evidence="2">
    <location>
        <begin position="851"/>
        <end position="860"/>
    </location>
</feature>
<proteinExistence type="inferred from homology"/>
<dbReference type="InterPro" id="IPR004158">
    <property type="entry name" value="DUF247_pln"/>
</dbReference>
<accession>A0AAD6JDL7</accession>
<dbReference type="GO" id="GO:0000278">
    <property type="term" value="P:mitotic cell cycle"/>
    <property type="evidence" value="ECO:0007669"/>
    <property type="project" value="TreeGrafter"/>
</dbReference>
<dbReference type="GO" id="GO:0003887">
    <property type="term" value="F:DNA-directed DNA polymerase activity"/>
    <property type="evidence" value="ECO:0007669"/>
    <property type="project" value="UniProtKB-KW"/>
</dbReference>